<dbReference type="Proteomes" id="UP000061569">
    <property type="component" value="Chromosome"/>
</dbReference>
<evidence type="ECO:0000313" key="1">
    <source>
        <dbReference type="EMBL" id="ALN57474.1"/>
    </source>
</evidence>
<evidence type="ECO:0000313" key="2">
    <source>
        <dbReference type="Proteomes" id="UP000061569"/>
    </source>
</evidence>
<gene>
    <name evidence="1" type="ORF">GLE_2124</name>
</gene>
<sequence length="134" mass="14159">MAIAAHPRPAQFLRRVVQADLLVSGAAGLLQLAAAEPLARATAIDADWLRGAGLVLMGWIAFLGWTLARRAIAAPLAWTLIGVNVAWVAASLLVWLQGAIAPNPLGVAFVLAQAAVVAVFAELQYFGLRRQQRG</sequence>
<accession>A0A0S2DG67</accession>
<proteinExistence type="predicted"/>
<dbReference type="PATRIC" id="fig|69.6.peg.2088"/>
<dbReference type="OrthoDB" id="6027329at2"/>
<organism evidence="1 2">
    <name type="scientific">Lysobacter enzymogenes</name>
    <dbReference type="NCBI Taxonomy" id="69"/>
    <lineage>
        <taxon>Bacteria</taxon>
        <taxon>Pseudomonadati</taxon>
        <taxon>Pseudomonadota</taxon>
        <taxon>Gammaproteobacteria</taxon>
        <taxon>Lysobacterales</taxon>
        <taxon>Lysobacteraceae</taxon>
        <taxon>Lysobacter</taxon>
    </lineage>
</organism>
<protein>
    <submittedName>
        <fullName evidence="1">Uncharacterized protein</fullName>
    </submittedName>
</protein>
<dbReference type="EMBL" id="CP013140">
    <property type="protein sequence ID" value="ALN57474.1"/>
    <property type="molecule type" value="Genomic_DNA"/>
</dbReference>
<dbReference type="AlphaFoldDB" id="A0A0S2DG67"/>
<dbReference type="KEGG" id="lez:GLE_2124"/>
<dbReference type="STRING" id="69.GLE_2124"/>
<name>A0A0S2DG67_LYSEN</name>
<reference evidence="1 2" key="1">
    <citation type="submission" date="2015-11" db="EMBL/GenBank/DDBJ databases">
        <title>Genome sequences of Lysobacter enzymogenes strain C3 and Lysobacter antibioticus ATCC 29479.</title>
        <authorList>
            <person name="Kobayashi D.Y."/>
        </authorList>
    </citation>
    <scope>NUCLEOTIDE SEQUENCE [LARGE SCALE GENOMIC DNA]</scope>
    <source>
        <strain evidence="1 2">C3</strain>
    </source>
</reference>